<reference evidence="1 2" key="1">
    <citation type="journal article" date="2019" name="Int. J. Syst. Evol. Microbiol.">
        <title>The Global Catalogue of Microorganisms (GCM) 10K type strain sequencing project: providing services to taxonomists for standard genome sequencing and annotation.</title>
        <authorList>
            <consortium name="The Broad Institute Genomics Platform"/>
            <consortium name="The Broad Institute Genome Sequencing Center for Infectious Disease"/>
            <person name="Wu L."/>
            <person name="Ma J."/>
        </authorList>
    </citation>
    <scope>NUCLEOTIDE SEQUENCE [LARGE SCALE GENOMIC DNA]</scope>
    <source>
        <strain evidence="1 2">DT85</strain>
    </source>
</reference>
<gene>
    <name evidence="1" type="ORF">ACFQJ4_09285</name>
</gene>
<dbReference type="EMBL" id="JBHTAP010000001">
    <property type="protein sequence ID" value="MFC7235504.1"/>
    <property type="molecule type" value="Genomic_DNA"/>
</dbReference>
<accession>A0ABD5ZPP6</accession>
<dbReference type="PROSITE" id="PS51318">
    <property type="entry name" value="TAT"/>
    <property type="match status" value="1"/>
</dbReference>
<sequence length="353" mass="37247">MSEDDSTNVSRRSVLGGIAGLAVAGSGLAAVSSTASANSSVSITSADASATLDRGELTSLTINPTFTVNWTGLDDAVGKVFWLVEASVDGGDFYPLFRATPWLTADQIGTTGSYAVEPSFEEALNADDRFDDGSGPDYSAGPLVVADEQGRPDYANYDFGSISGNITYESFMNGTSIGGADDYPGAHEDGGWQNNYWDVDAGYYGAASDTTPFNETTDGETKTTDVTLRYTFEFQRPNLSQLKYRVDFANYDGPEAGATQFTELSVAEQKRFAAEQIDGLEESDIDDGNSKLVMNGEDGFPEFGTPSGLSYSQIRDNADAHPGLLSATTTFTVSVTNKASSSDSTGTSGAEAE</sequence>
<organism evidence="1 2">
    <name type="scientific">Halosegnis marinus</name>
    <dbReference type="NCBI Taxonomy" id="3034023"/>
    <lineage>
        <taxon>Archaea</taxon>
        <taxon>Methanobacteriati</taxon>
        <taxon>Methanobacteriota</taxon>
        <taxon>Stenosarchaea group</taxon>
        <taxon>Halobacteria</taxon>
        <taxon>Halobacteriales</taxon>
        <taxon>Natronomonadaceae</taxon>
        <taxon>Halosegnis</taxon>
    </lineage>
</organism>
<protein>
    <recommendedName>
        <fullName evidence="3">Tat (Twin-arginine translocation) pathway signal sequence</fullName>
    </recommendedName>
</protein>
<name>A0ABD5ZPP6_9EURY</name>
<dbReference type="Proteomes" id="UP001596398">
    <property type="component" value="Unassembled WGS sequence"/>
</dbReference>
<dbReference type="AlphaFoldDB" id="A0ABD5ZPP6"/>
<dbReference type="RefSeq" id="WP_276233635.1">
    <property type="nucleotide sequence ID" value="NZ_CP119802.1"/>
</dbReference>
<evidence type="ECO:0000313" key="1">
    <source>
        <dbReference type="EMBL" id="MFC7235504.1"/>
    </source>
</evidence>
<dbReference type="GeneID" id="79267199"/>
<proteinExistence type="predicted"/>
<keyword evidence="2" id="KW-1185">Reference proteome</keyword>
<dbReference type="InterPro" id="IPR006311">
    <property type="entry name" value="TAT_signal"/>
</dbReference>
<comment type="caution">
    <text evidence="1">The sequence shown here is derived from an EMBL/GenBank/DDBJ whole genome shotgun (WGS) entry which is preliminary data.</text>
</comment>
<evidence type="ECO:0000313" key="2">
    <source>
        <dbReference type="Proteomes" id="UP001596398"/>
    </source>
</evidence>
<evidence type="ECO:0008006" key="3">
    <source>
        <dbReference type="Google" id="ProtNLM"/>
    </source>
</evidence>